<dbReference type="SMART" id="SM00346">
    <property type="entry name" value="HTH_ICLR"/>
    <property type="match status" value="1"/>
</dbReference>
<keyword evidence="7" id="KW-1185">Reference proteome</keyword>
<feature type="domain" description="IclR-ED" evidence="5">
    <location>
        <begin position="69"/>
        <end position="245"/>
    </location>
</feature>
<dbReference type="SUPFAM" id="SSF46785">
    <property type="entry name" value="Winged helix' DNA-binding domain"/>
    <property type="match status" value="1"/>
</dbReference>
<proteinExistence type="predicted"/>
<keyword evidence="1" id="KW-0805">Transcription regulation</keyword>
<dbReference type="STRING" id="477641.MODMU_2978"/>
<dbReference type="Pfam" id="PF09339">
    <property type="entry name" value="HTH_IclR"/>
    <property type="match status" value="1"/>
</dbReference>
<dbReference type="InterPro" id="IPR050707">
    <property type="entry name" value="HTH_MetabolicPath_Reg"/>
</dbReference>
<gene>
    <name evidence="6" type="ordered locus">MODMU_2978</name>
</gene>
<evidence type="ECO:0000256" key="1">
    <source>
        <dbReference type="ARBA" id="ARBA00023015"/>
    </source>
</evidence>
<dbReference type="EMBL" id="FO203431">
    <property type="protein sequence ID" value="CCH88405.1"/>
    <property type="molecule type" value="Genomic_DNA"/>
</dbReference>
<keyword evidence="3" id="KW-0804">Transcription</keyword>
<dbReference type="Proteomes" id="UP000006461">
    <property type="component" value="Chromosome"/>
</dbReference>
<dbReference type="InterPro" id="IPR029016">
    <property type="entry name" value="GAF-like_dom_sf"/>
</dbReference>
<dbReference type="GO" id="GO:0003700">
    <property type="term" value="F:DNA-binding transcription factor activity"/>
    <property type="evidence" value="ECO:0007669"/>
    <property type="project" value="TreeGrafter"/>
</dbReference>
<organism evidence="6 7">
    <name type="scientific">Modestobacter italicus (strain DSM 44449 / CECT 9708 / BC 501)</name>
    <dbReference type="NCBI Taxonomy" id="2732864"/>
    <lineage>
        <taxon>Bacteria</taxon>
        <taxon>Bacillati</taxon>
        <taxon>Actinomycetota</taxon>
        <taxon>Actinomycetes</taxon>
        <taxon>Geodermatophilales</taxon>
        <taxon>Geodermatophilaceae</taxon>
        <taxon>Modestobacter</taxon>
    </lineage>
</organism>
<dbReference type="AlphaFoldDB" id="I4EYE2"/>
<dbReference type="OrthoDB" id="7274111at2"/>
<protein>
    <submittedName>
        <fullName evidence="6">Transcriptional regulator, IclR family</fullName>
    </submittedName>
</protein>
<dbReference type="InterPro" id="IPR036388">
    <property type="entry name" value="WH-like_DNA-bd_sf"/>
</dbReference>
<evidence type="ECO:0000256" key="3">
    <source>
        <dbReference type="ARBA" id="ARBA00023163"/>
    </source>
</evidence>
<dbReference type="PANTHER" id="PTHR30136:SF24">
    <property type="entry name" value="HTH-TYPE TRANSCRIPTIONAL REPRESSOR ALLR"/>
    <property type="match status" value="1"/>
</dbReference>
<evidence type="ECO:0000313" key="6">
    <source>
        <dbReference type="EMBL" id="CCH88405.1"/>
    </source>
</evidence>
<evidence type="ECO:0000313" key="7">
    <source>
        <dbReference type="Proteomes" id="UP000006461"/>
    </source>
</evidence>
<dbReference type="eggNOG" id="COG1414">
    <property type="taxonomic scope" value="Bacteria"/>
</dbReference>
<dbReference type="InterPro" id="IPR036390">
    <property type="entry name" value="WH_DNA-bd_sf"/>
</dbReference>
<dbReference type="GO" id="GO:0003677">
    <property type="term" value="F:DNA binding"/>
    <property type="evidence" value="ECO:0007669"/>
    <property type="project" value="UniProtKB-KW"/>
</dbReference>
<evidence type="ECO:0000259" key="5">
    <source>
        <dbReference type="PROSITE" id="PS51078"/>
    </source>
</evidence>
<sequence>MKNRPTYAVGSVDSALLLATLLQQEGPMRVTDAAARVGISVSTAHRLLGTLVYRDFAEQLPDRRYGPGPVLRRGAVQQSSVAALREIALPHLRRLVDALGETANVLVLAGHDVRFVATVECDRVLRVGDRTGRALPAHLASGGKALLAMLEPDELAAVLAPLEEDESAALERDLRTIRRRGFAVNDQATEAGLTAVGVAIPAADGTAGAALSVAAPTARCSRDRVPIWAAALGETAAAIAHELADTAHPAG</sequence>
<dbReference type="PROSITE" id="PS51077">
    <property type="entry name" value="HTH_ICLR"/>
    <property type="match status" value="1"/>
</dbReference>
<evidence type="ECO:0000256" key="2">
    <source>
        <dbReference type="ARBA" id="ARBA00023125"/>
    </source>
</evidence>
<evidence type="ECO:0000259" key="4">
    <source>
        <dbReference type="PROSITE" id="PS51077"/>
    </source>
</evidence>
<dbReference type="PROSITE" id="PS51078">
    <property type="entry name" value="ICLR_ED"/>
    <property type="match status" value="1"/>
</dbReference>
<feature type="domain" description="HTH iclR-type" evidence="4">
    <location>
        <begin position="9"/>
        <end position="69"/>
    </location>
</feature>
<reference evidence="6 7" key="1">
    <citation type="journal article" date="2012" name="J. Bacteriol.">
        <title>Genome Sequence of Radiation-Resistant Modestobacter marinus Strain BC501, a Representative Actinobacterium That Thrives on Calcareous Stone Surfaces.</title>
        <authorList>
            <person name="Normand P."/>
            <person name="Gury J."/>
            <person name="Pujic P."/>
            <person name="Chouaia B."/>
            <person name="Crotti E."/>
            <person name="Brusetti L."/>
            <person name="Daffonchio D."/>
            <person name="Vacherie B."/>
            <person name="Barbe V."/>
            <person name="Medigue C."/>
            <person name="Calteau A."/>
            <person name="Ghodhbane-Gtari F."/>
            <person name="Essoussi I."/>
            <person name="Nouioui I."/>
            <person name="Abbassi-Ghozzi I."/>
            <person name="Gtari M."/>
        </authorList>
    </citation>
    <scope>NUCLEOTIDE SEQUENCE [LARGE SCALE GENOMIC DNA]</scope>
    <source>
        <strain evidence="7">BC 501</strain>
    </source>
</reference>
<dbReference type="PANTHER" id="PTHR30136">
    <property type="entry name" value="HELIX-TURN-HELIX TRANSCRIPTIONAL REGULATOR, ICLR FAMILY"/>
    <property type="match status" value="1"/>
</dbReference>
<dbReference type="Gene3D" id="1.10.10.10">
    <property type="entry name" value="Winged helix-like DNA-binding domain superfamily/Winged helix DNA-binding domain"/>
    <property type="match status" value="1"/>
</dbReference>
<dbReference type="KEGG" id="mmar:MODMU_2978"/>
<dbReference type="Pfam" id="PF01614">
    <property type="entry name" value="IclR_C"/>
    <property type="match status" value="1"/>
</dbReference>
<accession>I4EYE2</accession>
<dbReference type="OMA" id="RGWTREF"/>
<dbReference type="PATRIC" id="fig|477641.3.peg.2832"/>
<dbReference type="SUPFAM" id="SSF55781">
    <property type="entry name" value="GAF domain-like"/>
    <property type="match status" value="1"/>
</dbReference>
<dbReference type="InterPro" id="IPR005471">
    <property type="entry name" value="Tscrpt_reg_IclR_N"/>
</dbReference>
<dbReference type="InterPro" id="IPR014757">
    <property type="entry name" value="Tscrpt_reg_IclR_C"/>
</dbReference>
<name>I4EYE2_MODI5</name>
<dbReference type="Gene3D" id="3.30.450.40">
    <property type="match status" value="1"/>
</dbReference>
<dbReference type="GO" id="GO:0045892">
    <property type="term" value="P:negative regulation of DNA-templated transcription"/>
    <property type="evidence" value="ECO:0007669"/>
    <property type="project" value="TreeGrafter"/>
</dbReference>
<keyword evidence="2" id="KW-0238">DNA-binding</keyword>
<dbReference type="HOGENOM" id="CLU_062618_6_4_11"/>